<organism evidence="2 3">
    <name type="scientific">Sulfurimonas paralvinellae</name>
    <dbReference type="NCBI Taxonomy" id="317658"/>
    <lineage>
        <taxon>Bacteria</taxon>
        <taxon>Pseudomonadati</taxon>
        <taxon>Campylobacterota</taxon>
        <taxon>Epsilonproteobacteria</taxon>
        <taxon>Campylobacterales</taxon>
        <taxon>Sulfurimonadaceae</taxon>
        <taxon>Sulfurimonas</taxon>
    </lineage>
</organism>
<dbReference type="PANTHER" id="PTHR36307:SF1">
    <property type="entry name" value="FLAGELLA BASAL BODY P-RING FORMATION PROTEIN FLGA"/>
    <property type="match status" value="1"/>
</dbReference>
<dbReference type="Gene3D" id="2.30.30.760">
    <property type="match status" value="1"/>
</dbReference>
<dbReference type="GO" id="GO:0044780">
    <property type="term" value="P:bacterial-type flagellum assembly"/>
    <property type="evidence" value="ECO:0007669"/>
    <property type="project" value="InterPro"/>
</dbReference>
<dbReference type="PANTHER" id="PTHR36307">
    <property type="entry name" value="FLAGELLA BASAL BODY P-RING FORMATION PROTEIN FLGA"/>
    <property type="match status" value="1"/>
</dbReference>
<dbReference type="Proteomes" id="UP000593580">
    <property type="component" value="Chromosome"/>
</dbReference>
<keyword evidence="3" id="KW-1185">Reference proteome</keyword>
<dbReference type="PROSITE" id="PS51257">
    <property type="entry name" value="PROKAR_LIPOPROTEIN"/>
    <property type="match status" value="1"/>
</dbReference>
<keyword evidence="2" id="KW-0969">Cilium</keyword>
<gene>
    <name evidence="2" type="primary">flgA</name>
    <name evidence="2" type="ORF">FM071_05245</name>
</gene>
<dbReference type="EMBL" id="CP041406">
    <property type="protein sequence ID" value="QOP45719.1"/>
    <property type="molecule type" value="Genomic_DNA"/>
</dbReference>
<proteinExistence type="predicted"/>
<dbReference type="InterPro" id="IPR017585">
    <property type="entry name" value="SAF_FlgA"/>
</dbReference>
<dbReference type="KEGG" id="spal:FM071_05245"/>
<accession>A0A7M1B7J6</accession>
<sequence length="291" mass="34157">MIALRNTILFLLLYNPFLYSCELQQEYIIQTDTVKLSDIIKTPKKDYILFNINPAKHSKRVRSSELLSKLKLYGYKECMTKHAYIQFSKRSSIETDFLKNRVKEYYNNHYKDIKIQSISLRPSKYMSHLPKEFRVGFARNAYLSHKGIFYIKTPKNRKYFFKYTLHAELPVYEATKEIKRGDAFSLLNLQKKSIILDKFRALPLMQLEKNRYEAKHKIDKGTILTQRDITGLYLIKRGANVTVTLQDEGVQITFSARAVQNGRYGDTITVQYNNNKKLRVVVIGKNRAKAK</sequence>
<keyword evidence="2" id="KW-0282">Flagellum</keyword>
<reference evidence="2 3" key="1">
    <citation type="submission" date="2019-07" db="EMBL/GenBank/DDBJ databases">
        <title>Sulfurimonas paralvinellae sp. nov., a novel mesophilic, hydrogen- and sulfur-oxidizing chemolithoautotroph within the Epsilonproteo- bacteria isolated from a deep-sea hydrothermal vent polychaete nest, reclassification of Thiomicrospira denitrificans as Sulfurimonas denitrificans comb. nov. and emended description of the genus Sulfurimonas.</title>
        <authorList>
            <person name="Wang S."/>
            <person name="Jiang L."/>
            <person name="Shao Z."/>
        </authorList>
    </citation>
    <scope>NUCLEOTIDE SEQUENCE [LARGE SCALE GENOMIC DNA]</scope>
    <source>
        <strain evidence="2 3">GO25</strain>
    </source>
</reference>
<dbReference type="NCBIfam" id="TIGR03170">
    <property type="entry name" value="flgA_cterm"/>
    <property type="match status" value="1"/>
</dbReference>
<dbReference type="InterPro" id="IPR039246">
    <property type="entry name" value="Flagellar_FlgA"/>
</dbReference>
<protein>
    <submittedName>
        <fullName evidence="2">Flagellar basal body P-ring formation protein FlgA</fullName>
    </submittedName>
</protein>
<dbReference type="Pfam" id="PF13144">
    <property type="entry name" value="ChapFlgA"/>
    <property type="match status" value="1"/>
</dbReference>
<evidence type="ECO:0000313" key="3">
    <source>
        <dbReference type="Proteomes" id="UP000593580"/>
    </source>
</evidence>
<dbReference type="RefSeq" id="WP_193111968.1">
    <property type="nucleotide sequence ID" value="NZ_CP041406.1"/>
</dbReference>
<keyword evidence="2" id="KW-0966">Cell projection</keyword>
<dbReference type="AlphaFoldDB" id="A0A7M1B7J6"/>
<evidence type="ECO:0000313" key="2">
    <source>
        <dbReference type="EMBL" id="QOP45719.1"/>
    </source>
</evidence>
<evidence type="ECO:0000259" key="1">
    <source>
        <dbReference type="Pfam" id="PF13144"/>
    </source>
</evidence>
<feature type="domain" description="Flagella basal body P-ring formation protein FlgA SAF" evidence="1">
    <location>
        <begin position="170"/>
        <end position="287"/>
    </location>
</feature>
<name>A0A7M1B7J6_9BACT</name>